<keyword evidence="10" id="KW-1185">Reference proteome</keyword>
<dbReference type="SUPFAM" id="SSF103473">
    <property type="entry name" value="MFS general substrate transporter"/>
    <property type="match status" value="1"/>
</dbReference>
<dbReference type="PANTHER" id="PTHR42718:SF46">
    <property type="entry name" value="BLR6921 PROTEIN"/>
    <property type="match status" value="1"/>
</dbReference>
<dbReference type="EMBL" id="SMLB01000017">
    <property type="protein sequence ID" value="TDD68906.1"/>
    <property type="molecule type" value="Genomic_DNA"/>
</dbReference>
<dbReference type="PANTHER" id="PTHR42718">
    <property type="entry name" value="MAJOR FACILITATOR SUPERFAMILY MULTIDRUG TRANSPORTER MFSC"/>
    <property type="match status" value="1"/>
</dbReference>
<feature type="transmembrane region" description="Helical" evidence="7">
    <location>
        <begin position="92"/>
        <end position="111"/>
    </location>
</feature>
<dbReference type="InterPro" id="IPR011701">
    <property type="entry name" value="MFS"/>
</dbReference>
<evidence type="ECO:0000256" key="6">
    <source>
        <dbReference type="ARBA" id="ARBA00023136"/>
    </source>
</evidence>
<dbReference type="InterPro" id="IPR020846">
    <property type="entry name" value="MFS_dom"/>
</dbReference>
<feature type="domain" description="Major facilitator superfamily (MFS) profile" evidence="8">
    <location>
        <begin position="3"/>
        <end position="204"/>
    </location>
</feature>
<dbReference type="GO" id="GO:0005886">
    <property type="term" value="C:plasma membrane"/>
    <property type="evidence" value="ECO:0007669"/>
    <property type="project" value="UniProtKB-SubCell"/>
</dbReference>
<keyword evidence="2" id="KW-0813">Transport</keyword>
<dbReference type="GO" id="GO:0022857">
    <property type="term" value="F:transmembrane transporter activity"/>
    <property type="evidence" value="ECO:0007669"/>
    <property type="project" value="InterPro"/>
</dbReference>
<dbReference type="OrthoDB" id="7375466at2"/>
<evidence type="ECO:0000313" key="9">
    <source>
        <dbReference type="EMBL" id="TDD68906.1"/>
    </source>
</evidence>
<feature type="transmembrane region" description="Helical" evidence="7">
    <location>
        <begin position="123"/>
        <end position="144"/>
    </location>
</feature>
<name>A0A4R5ACE3_9ACTN</name>
<sequence>MMLTAVLSVSTFLTVFDGQVITVALPAISADLGLAPSDAQWVLTAYVLTVGGFLLVGGRLGDRFGRRPILLIGLAAFAGGLVTQSLGWQYVFLLSTPVAASAALAAAVLPGGRLRDGPCSVDVWAALLATAGVAALVAAITTVGRPGMRVVALLEFSLAAALVVVFLLRERRTPTPLLRLGLVRVRTFRAAVAVLGRPPRAVPT</sequence>
<evidence type="ECO:0000256" key="7">
    <source>
        <dbReference type="SAM" id="Phobius"/>
    </source>
</evidence>
<evidence type="ECO:0000256" key="5">
    <source>
        <dbReference type="ARBA" id="ARBA00022989"/>
    </source>
</evidence>
<evidence type="ECO:0000256" key="4">
    <source>
        <dbReference type="ARBA" id="ARBA00022692"/>
    </source>
</evidence>
<keyword evidence="6 7" id="KW-0472">Membrane</keyword>
<dbReference type="InterPro" id="IPR036259">
    <property type="entry name" value="MFS_trans_sf"/>
</dbReference>
<evidence type="ECO:0000313" key="10">
    <source>
        <dbReference type="Proteomes" id="UP000295217"/>
    </source>
</evidence>
<gene>
    <name evidence="9" type="ORF">E1262_14260</name>
</gene>
<dbReference type="Proteomes" id="UP000295217">
    <property type="component" value="Unassembled WGS sequence"/>
</dbReference>
<evidence type="ECO:0000259" key="8">
    <source>
        <dbReference type="PROSITE" id="PS50850"/>
    </source>
</evidence>
<proteinExistence type="predicted"/>
<evidence type="ECO:0000256" key="1">
    <source>
        <dbReference type="ARBA" id="ARBA00004651"/>
    </source>
</evidence>
<evidence type="ECO:0000256" key="3">
    <source>
        <dbReference type="ARBA" id="ARBA00022475"/>
    </source>
</evidence>
<dbReference type="Pfam" id="PF07690">
    <property type="entry name" value="MFS_1"/>
    <property type="match status" value="1"/>
</dbReference>
<dbReference type="PROSITE" id="PS50850">
    <property type="entry name" value="MFS"/>
    <property type="match status" value="1"/>
</dbReference>
<keyword evidence="4 7" id="KW-0812">Transmembrane</keyword>
<keyword evidence="3" id="KW-1003">Cell membrane</keyword>
<organism evidence="9 10">
    <name type="scientific">Jiangella aurantiaca</name>
    <dbReference type="NCBI Taxonomy" id="2530373"/>
    <lineage>
        <taxon>Bacteria</taxon>
        <taxon>Bacillati</taxon>
        <taxon>Actinomycetota</taxon>
        <taxon>Actinomycetes</taxon>
        <taxon>Jiangellales</taxon>
        <taxon>Jiangellaceae</taxon>
        <taxon>Jiangella</taxon>
    </lineage>
</organism>
<comment type="subcellular location">
    <subcellularLocation>
        <location evidence="1">Cell membrane</location>
        <topology evidence="1">Multi-pass membrane protein</topology>
    </subcellularLocation>
</comment>
<keyword evidence="5 7" id="KW-1133">Transmembrane helix</keyword>
<dbReference type="AlphaFoldDB" id="A0A4R5ACE3"/>
<protein>
    <submittedName>
        <fullName evidence="9">MFS transporter</fullName>
    </submittedName>
</protein>
<accession>A0A4R5ACE3</accession>
<evidence type="ECO:0000256" key="2">
    <source>
        <dbReference type="ARBA" id="ARBA00022448"/>
    </source>
</evidence>
<feature type="transmembrane region" description="Helical" evidence="7">
    <location>
        <begin position="150"/>
        <end position="168"/>
    </location>
</feature>
<dbReference type="Gene3D" id="1.20.1720.10">
    <property type="entry name" value="Multidrug resistance protein D"/>
    <property type="match status" value="1"/>
</dbReference>
<feature type="transmembrane region" description="Helical" evidence="7">
    <location>
        <begin position="40"/>
        <end position="57"/>
    </location>
</feature>
<comment type="caution">
    <text evidence="9">The sequence shown here is derived from an EMBL/GenBank/DDBJ whole genome shotgun (WGS) entry which is preliminary data.</text>
</comment>
<reference evidence="9 10" key="1">
    <citation type="submission" date="2019-02" db="EMBL/GenBank/DDBJ databases">
        <title>Draft genome sequences of novel Actinobacteria.</title>
        <authorList>
            <person name="Sahin N."/>
            <person name="Ay H."/>
            <person name="Saygin H."/>
        </authorList>
    </citation>
    <scope>NUCLEOTIDE SEQUENCE [LARGE SCALE GENOMIC DNA]</scope>
    <source>
        <strain evidence="9 10">8K307</strain>
    </source>
</reference>
<feature type="transmembrane region" description="Helical" evidence="7">
    <location>
        <begin position="69"/>
        <end position="86"/>
    </location>
</feature>